<reference evidence="2" key="1">
    <citation type="submission" date="2014-11" db="EMBL/GenBank/DDBJ databases">
        <authorList>
            <person name="Amaro Gonzalez C."/>
        </authorList>
    </citation>
    <scope>NUCLEOTIDE SEQUENCE</scope>
</reference>
<evidence type="ECO:0000313" key="2">
    <source>
        <dbReference type="EMBL" id="JAH82228.1"/>
    </source>
</evidence>
<accession>A0A0E9VYC5</accession>
<protein>
    <submittedName>
        <fullName evidence="2">Uncharacterized protein</fullName>
    </submittedName>
</protein>
<feature type="transmembrane region" description="Helical" evidence="1">
    <location>
        <begin position="42"/>
        <end position="62"/>
    </location>
</feature>
<sequence length="70" mass="7925">MASISSSWFCSLQNLPEKEDLVNCLACLPVCSRRFVSVDFTCHVAAVFLLFASCRLSVLSLFENFHNFYP</sequence>
<keyword evidence="1" id="KW-1133">Transmembrane helix</keyword>
<proteinExistence type="predicted"/>
<organism evidence="2">
    <name type="scientific">Anguilla anguilla</name>
    <name type="common">European freshwater eel</name>
    <name type="synonym">Muraena anguilla</name>
    <dbReference type="NCBI Taxonomy" id="7936"/>
    <lineage>
        <taxon>Eukaryota</taxon>
        <taxon>Metazoa</taxon>
        <taxon>Chordata</taxon>
        <taxon>Craniata</taxon>
        <taxon>Vertebrata</taxon>
        <taxon>Euteleostomi</taxon>
        <taxon>Actinopterygii</taxon>
        <taxon>Neopterygii</taxon>
        <taxon>Teleostei</taxon>
        <taxon>Anguilliformes</taxon>
        <taxon>Anguillidae</taxon>
        <taxon>Anguilla</taxon>
    </lineage>
</organism>
<reference evidence="2" key="2">
    <citation type="journal article" date="2015" name="Fish Shellfish Immunol.">
        <title>Early steps in the European eel (Anguilla anguilla)-Vibrio vulnificus interaction in the gills: Role of the RtxA13 toxin.</title>
        <authorList>
            <person name="Callol A."/>
            <person name="Pajuelo D."/>
            <person name="Ebbesson L."/>
            <person name="Teles M."/>
            <person name="MacKenzie S."/>
            <person name="Amaro C."/>
        </authorList>
    </citation>
    <scope>NUCLEOTIDE SEQUENCE</scope>
</reference>
<keyword evidence="1" id="KW-0472">Membrane</keyword>
<name>A0A0E9VYC5_ANGAN</name>
<keyword evidence="1" id="KW-0812">Transmembrane</keyword>
<dbReference type="AlphaFoldDB" id="A0A0E9VYC5"/>
<evidence type="ECO:0000256" key="1">
    <source>
        <dbReference type="SAM" id="Phobius"/>
    </source>
</evidence>
<dbReference type="EMBL" id="GBXM01026349">
    <property type="protein sequence ID" value="JAH82228.1"/>
    <property type="molecule type" value="Transcribed_RNA"/>
</dbReference>